<proteinExistence type="predicted"/>
<name>A0AAD4L2R6_9EURO</name>
<keyword evidence="2" id="KW-0597">Phosphoprotein</keyword>
<feature type="domain" description="Carrier" evidence="3">
    <location>
        <begin position="563"/>
        <end position="647"/>
    </location>
</feature>
<dbReference type="InterPro" id="IPR051414">
    <property type="entry name" value="Adenylate-forming_Reductase"/>
</dbReference>
<dbReference type="PANTHER" id="PTHR43439">
    <property type="entry name" value="PHENYLACETATE-COENZYME A LIGASE"/>
    <property type="match status" value="1"/>
</dbReference>
<reference evidence="4" key="1">
    <citation type="submission" date="2021-12" db="EMBL/GenBank/DDBJ databases">
        <title>Convergent genome expansion in fungi linked to evolution of root-endophyte symbiosis.</title>
        <authorList>
            <consortium name="DOE Joint Genome Institute"/>
            <person name="Ke Y.-H."/>
            <person name="Bonito G."/>
            <person name="Liao H.-L."/>
            <person name="Looney B."/>
            <person name="Rojas-Flechas A."/>
            <person name="Nash J."/>
            <person name="Hameed K."/>
            <person name="Schadt C."/>
            <person name="Martin F."/>
            <person name="Crous P.W."/>
            <person name="Miettinen O."/>
            <person name="Magnuson J.K."/>
            <person name="Labbe J."/>
            <person name="Jacobson D."/>
            <person name="Doktycz M.J."/>
            <person name="Veneault-Fourrey C."/>
            <person name="Kuo A."/>
            <person name="Mondo S."/>
            <person name="Calhoun S."/>
            <person name="Riley R."/>
            <person name="Ohm R."/>
            <person name="LaButti K."/>
            <person name="Andreopoulos B."/>
            <person name="Pangilinan J."/>
            <person name="Nolan M."/>
            <person name="Tritt A."/>
            <person name="Clum A."/>
            <person name="Lipzen A."/>
            <person name="Daum C."/>
            <person name="Barry K."/>
            <person name="Grigoriev I.V."/>
            <person name="Vilgalys R."/>
        </authorList>
    </citation>
    <scope>NUCLEOTIDE SEQUENCE</scope>
    <source>
        <strain evidence="4">PMI_201</strain>
    </source>
</reference>
<dbReference type="SUPFAM" id="SSF47336">
    <property type="entry name" value="ACP-like"/>
    <property type="match status" value="1"/>
</dbReference>
<dbReference type="PROSITE" id="PS00012">
    <property type="entry name" value="PHOSPHOPANTETHEINE"/>
    <property type="match status" value="1"/>
</dbReference>
<evidence type="ECO:0000256" key="1">
    <source>
        <dbReference type="ARBA" id="ARBA00022450"/>
    </source>
</evidence>
<dbReference type="InterPro" id="IPR042099">
    <property type="entry name" value="ANL_N_sf"/>
</dbReference>
<organism evidence="4 5">
    <name type="scientific">Talaromyces proteolyticus</name>
    <dbReference type="NCBI Taxonomy" id="1131652"/>
    <lineage>
        <taxon>Eukaryota</taxon>
        <taxon>Fungi</taxon>
        <taxon>Dikarya</taxon>
        <taxon>Ascomycota</taxon>
        <taxon>Pezizomycotina</taxon>
        <taxon>Eurotiomycetes</taxon>
        <taxon>Eurotiomycetidae</taxon>
        <taxon>Eurotiales</taxon>
        <taxon>Trichocomaceae</taxon>
        <taxon>Talaromyces</taxon>
        <taxon>Talaromyces sect. Bacilispori</taxon>
    </lineage>
</organism>
<dbReference type="PROSITE" id="PS50075">
    <property type="entry name" value="CARRIER"/>
    <property type="match status" value="1"/>
</dbReference>
<dbReference type="InterPro" id="IPR036291">
    <property type="entry name" value="NAD(P)-bd_dom_sf"/>
</dbReference>
<dbReference type="GeneID" id="70240826"/>
<sequence length="1056" mass="119141">MAFSGHQPHKQLLCDAVDERAHYLPSSQKPFCIHPISSELNDGWRDVSFRDLAAAVNYMAWWIEKKIGRTSGRSEPLAYVGINDIRYPIFVLACMKIGYAAFLPSPRNSEPAFLHLLKETGCYKFVYSPERYKVVHDLQRVRKNIQSWEVPPLWEMIGYTGNAYPCVREYNDAEDDTSIIIHSSGTTGFPKPVNITNGYWSAMCNLFSLPVPPGRQRGGMVKIDPNRIFFGLAPFFHQMGNYLVVMSICYNTPFVLSPPEKPLTLELITRILDEKKPTVGLLLPSVMEDLSSTEEGKKTLERFRTIFFGGAPLAQAVGDKLSNLEIALGSSEEAMLPTLVFDTGSGPDWQYFEWNPYYGIEMRPISDQGMHEMVLCRPKPGDPISTPRNRDYHCIFHTFPHLDEYHTKDVFLPHPTKPNLWRYHGRVDDVIVLSNGEKFNPIEMEKALDGHPLISRSLVVGQGQFHSAAIIEPNWKALPDPKIDRESFIDLIWSSVEKANQIAPAYGRLMKSKIRLGSREKPFKSTPKGSIQRNATIADYKQEIQDLYTDTSEESSYTIPHDPTLENVLEIVESMLATVLSVGRVPENADIFALGLDSLQTLQLSRNLVGAVRSVRPDLDVNAVLSTQKIYLYPSVTQLSQYVYSVIHEKNTDEQLDANNESDSQRKSRLSDLVTKYTKDLPRSQVTGLHRETSSSVILTGSTGSLGNYILSELLKDPNVSKVYCLNRSADAEARQVVSFEEKGLLSGFSSRVEFHTVQFGAEKFGLSPEIYDKLKNSVDVVIHNAWKVNFNHRVETFENTHIDGVRQLVEYSFESPCHPHIHFISSIGTIGNALASPPAEVPMKESITVLRQGYAESKYVAERICDVASERLGIPTTIHRVGQIAGPTTEKGVWNKQEWLPSLVATSKTLHKVPRDLGSMSVSWIPVDSLAKIIVEITRSRKKTEIDVRCAAFHLINPSNTEWETLLPAMQKYYSVEPISLADWVKELEVYSNPMKADIEDKPSLKILDFYRNLNTSHGGYIAETTKAEAASETMRNLQPINKDLMDNWLKQWGF</sequence>
<dbReference type="Gene3D" id="1.10.1200.10">
    <property type="entry name" value="ACP-like"/>
    <property type="match status" value="1"/>
</dbReference>
<evidence type="ECO:0000313" key="5">
    <source>
        <dbReference type="Proteomes" id="UP001201262"/>
    </source>
</evidence>
<keyword evidence="5" id="KW-1185">Reference proteome</keyword>
<dbReference type="AlphaFoldDB" id="A0AAD4L2R6"/>
<dbReference type="PROSITE" id="PS00455">
    <property type="entry name" value="AMP_BINDING"/>
    <property type="match status" value="1"/>
</dbReference>
<evidence type="ECO:0000259" key="3">
    <source>
        <dbReference type="PROSITE" id="PS50075"/>
    </source>
</evidence>
<dbReference type="PANTHER" id="PTHR43439:SF2">
    <property type="entry name" value="ENZYME, PUTATIVE (JCVI)-RELATED"/>
    <property type="match status" value="1"/>
</dbReference>
<dbReference type="Pfam" id="PF23562">
    <property type="entry name" value="AMP-binding_C_3"/>
    <property type="match status" value="1"/>
</dbReference>
<accession>A0AAD4L2R6</accession>
<dbReference type="Gene3D" id="3.40.50.720">
    <property type="entry name" value="NAD(P)-binding Rossmann-like Domain"/>
    <property type="match status" value="1"/>
</dbReference>
<dbReference type="Pfam" id="PF00501">
    <property type="entry name" value="AMP-binding"/>
    <property type="match status" value="1"/>
</dbReference>
<gene>
    <name evidence="4" type="ORF">BGW36DRAFT_287937</name>
</gene>
<dbReference type="InterPro" id="IPR009081">
    <property type="entry name" value="PP-bd_ACP"/>
</dbReference>
<dbReference type="Gene3D" id="3.40.50.12780">
    <property type="entry name" value="N-terminal domain of ligase-like"/>
    <property type="match status" value="1"/>
</dbReference>
<dbReference type="Proteomes" id="UP001201262">
    <property type="component" value="Unassembled WGS sequence"/>
</dbReference>
<dbReference type="InterPro" id="IPR036736">
    <property type="entry name" value="ACP-like_sf"/>
</dbReference>
<dbReference type="InterPro" id="IPR020845">
    <property type="entry name" value="AMP-binding_CS"/>
</dbReference>
<dbReference type="SUPFAM" id="SSF56801">
    <property type="entry name" value="Acetyl-CoA synthetase-like"/>
    <property type="match status" value="1"/>
</dbReference>
<keyword evidence="1" id="KW-0596">Phosphopantetheine</keyword>
<evidence type="ECO:0000256" key="2">
    <source>
        <dbReference type="ARBA" id="ARBA00022553"/>
    </source>
</evidence>
<dbReference type="EMBL" id="JAJTJA010000002">
    <property type="protein sequence ID" value="KAH8703509.1"/>
    <property type="molecule type" value="Genomic_DNA"/>
</dbReference>
<dbReference type="InterPro" id="IPR013120">
    <property type="entry name" value="FAR_NAD-bd"/>
</dbReference>
<protein>
    <submittedName>
        <fullName evidence="4">NRPS-like enzyme</fullName>
    </submittedName>
</protein>
<dbReference type="InterPro" id="IPR006162">
    <property type="entry name" value="Ppantetheine_attach_site"/>
</dbReference>
<comment type="caution">
    <text evidence="4">The sequence shown here is derived from an EMBL/GenBank/DDBJ whole genome shotgun (WGS) entry which is preliminary data.</text>
</comment>
<dbReference type="SUPFAM" id="SSF51735">
    <property type="entry name" value="NAD(P)-binding Rossmann-fold domains"/>
    <property type="match status" value="1"/>
</dbReference>
<dbReference type="Pfam" id="PF07993">
    <property type="entry name" value="NAD_binding_4"/>
    <property type="match status" value="1"/>
</dbReference>
<dbReference type="InterPro" id="IPR000873">
    <property type="entry name" value="AMP-dep_synth/lig_dom"/>
</dbReference>
<dbReference type="RefSeq" id="XP_046076527.1">
    <property type="nucleotide sequence ID" value="XM_046210539.1"/>
</dbReference>
<evidence type="ECO:0000313" key="4">
    <source>
        <dbReference type="EMBL" id="KAH8703509.1"/>
    </source>
</evidence>